<protein>
    <recommendedName>
        <fullName evidence="4">Mannosylglycerate hydrolase MGH1-like glycoside hydrolase domain-containing protein</fullName>
    </recommendedName>
</protein>
<dbReference type="Pfam" id="PF22422">
    <property type="entry name" value="MGH1-like_GH"/>
    <property type="match status" value="1"/>
</dbReference>
<evidence type="ECO:0000256" key="2">
    <source>
        <dbReference type="SAM" id="Phobius"/>
    </source>
</evidence>
<keyword evidence="3" id="KW-0732">Signal</keyword>
<dbReference type="AlphaFoldDB" id="K0TEB8"/>
<evidence type="ECO:0000259" key="4">
    <source>
        <dbReference type="Pfam" id="PF22422"/>
    </source>
</evidence>
<evidence type="ECO:0000256" key="3">
    <source>
        <dbReference type="SAM" id="SignalP"/>
    </source>
</evidence>
<dbReference type="InterPro" id="IPR008928">
    <property type="entry name" value="6-hairpin_glycosidase_sf"/>
</dbReference>
<dbReference type="Proteomes" id="UP000266841">
    <property type="component" value="Unassembled WGS sequence"/>
</dbReference>
<dbReference type="InterPro" id="IPR054491">
    <property type="entry name" value="MGH1-like_GH"/>
</dbReference>
<dbReference type="Gene3D" id="1.50.10.10">
    <property type="match status" value="1"/>
</dbReference>
<evidence type="ECO:0000313" key="5">
    <source>
        <dbReference type="EMBL" id="EJK75710.1"/>
    </source>
</evidence>
<gene>
    <name evidence="5" type="ORF">THAOC_02560</name>
</gene>
<dbReference type="GO" id="GO:0005975">
    <property type="term" value="P:carbohydrate metabolic process"/>
    <property type="evidence" value="ECO:0007669"/>
    <property type="project" value="InterPro"/>
</dbReference>
<dbReference type="SUPFAM" id="SSF48208">
    <property type="entry name" value="Six-hairpin glycosidases"/>
    <property type="match status" value="1"/>
</dbReference>
<keyword evidence="2" id="KW-0472">Membrane</keyword>
<keyword evidence="2" id="KW-1133">Transmembrane helix</keyword>
<evidence type="ECO:0000256" key="1">
    <source>
        <dbReference type="SAM" id="MobiDB-lite"/>
    </source>
</evidence>
<proteinExistence type="predicted"/>
<organism evidence="5 6">
    <name type="scientific">Thalassiosira oceanica</name>
    <name type="common">Marine diatom</name>
    <dbReference type="NCBI Taxonomy" id="159749"/>
    <lineage>
        <taxon>Eukaryota</taxon>
        <taxon>Sar</taxon>
        <taxon>Stramenopiles</taxon>
        <taxon>Ochrophyta</taxon>
        <taxon>Bacillariophyta</taxon>
        <taxon>Coscinodiscophyceae</taxon>
        <taxon>Thalassiosirophycidae</taxon>
        <taxon>Thalassiosirales</taxon>
        <taxon>Thalassiosiraceae</taxon>
        <taxon>Thalassiosira</taxon>
    </lineage>
</organism>
<dbReference type="InterPro" id="IPR012341">
    <property type="entry name" value="6hp_glycosidase-like_sf"/>
</dbReference>
<feature type="chain" id="PRO_5003838392" description="Mannosylglycerate hydrolase MGH1-like glycoside hydrolase domain-containing protein" evidence="3">
    <location>
        <begin position="24"/>
        <end position="591"/>
    </location>
</feature>
<dbReference type="OrthoDB" id="44308at2759"/>
<sequence>MQAPFQVLAATAWLLSAFGLANAVAPTRTFAFSSGVDAIDAAYELALREMSGLSGARHGKGGHFLAGAGWPSLWTRDTSYAVELSAGLVFPKISEESLRKCGMRGVWMQDSCAHFGGWPYLSDAIVGARGAWSLYLVTGDVEFLRWAYGVTVKSLALAERDVFDEKSGLFKGCSSFMESNSGYPEKYRNKGRLVGQTKALSTNLLHHSGYVLGAKMGGIVGAEKSDIDHLRAKGRKLRDAIHTRLWNETRGNYAYFEDENGHLVEQNEGLGLGLLLTDPEFAEDDDRIRRLFNTTHRTPRGLPCLWPQFKHKHLWGVFDLYHNGRIWPFVQGYWAVAAASHNRVDVFEEEFRNLLLLSQSPDPTFAEFYELDGTFPRDRRRQLWSDTGFLGMIYRGLFGMTFQPDGIAFNPVKPHGLFGDAVTLKNVPYRNMTLDISVRGSGAHVASFTLDNQPAVVSGEDAFIKSDLQGKHTISIVMKDPNVNVAQQHPEVAYLDGEDALSILISNWLYFLMFVAIIPVLLFWGSWSMLVLRKLNVCLEIEFRWGKTHKPRGSPPPRTSKKDQLSNSTTCDGIENGVNLRQRMAVSSTAE</sequence>
<name>K0TEB8_THAOC</name>
<feature type="domain" description="Mannosylglycerate hydrolase MGH1-like glycoside hydrolase" evidence="4">
    <location>
        <begin position="214"/>
        <end position="374"/>
    </location>
</feature>
<accession>K0TEB8</accession>
<evidence type="ECO:0000313" key="6">
    <source>
        <dbReference type="Proteomes" id="UP000266841"/>
    </source>
</evidence>
<keyword evidence="6" id="KW-1185">Reference proteome</keyword>
<feature type="signal peptide" evidence="3">
    <location>
        <begin position="1"/>
        <end position="23"/>
    </location>
</feature>
<keyword evidence="2" id="KW-0812">Transmembrane</keyword>
<reference evidence="5 6" key="1">
    <citation type="journal article" date="2012" name="Genome Biol.">
        <title>Genome and low-iron response of an oceanic diatom adapted to chronic iron limitation.</title>
        <authorList>
            <person name="Lommer M."/>
            <person name="Specht M."/>
            <person name="Roy A.S."/>
            <person name="Kraemer L."/>
            <person name="Andreson R."/>
            <person name="Gutowska M.A."/>
            <person name="Wolf J."/>
            <person name="Bergner S.V."/>
            <person name="Schilhabel M.B."/>
            <person name="Klostermeier U.C."/>
            <person name="Beiko R.G."/>
            <person name="Rosenstiel P."/>
            <person name="Hippler M."/>
            <person name="Laroche J."/>
        </authorList>
    </citation>
    <scope>NUCLEOTIDE SEQUENCE [LARGE SCALE GENOMIC DNA]</scope>
    <source>
        <strain evidence="5 6">CCMP1005</strain>
    </source>
</reference>
<feature type="region of interest" description="Disordered" evidence="1">
    <location>
        <begin position="549"/>
        <end position="574"/>
    </location>
</feature>
<dbReference type="EMBL" id="AGNL01002767">
    <property type="protein sequence ID" value="EJK75710.1"/>
    <property type="molecule type" value="Genomic_DNA"/>
</dbReference>
<comment type="caution">
    <text evidence="5">The sequence shown here is derived from an EMBL/GenBank/DDBJ whole genome shotgun (WGS) entry which is preliminary data.</text>
</comment>
<feature type="transmembrane region" description="Helical" evidence="2">
    <location>
        <begin position="508"/>
        <end position="527"/>
    </location>
</feature>